<organism evidence="1">
    <name type="scientific">uncultured Dysgonomonas sp</name>
    <dbReference type="NCBI Taxonomy" id="206096"/>
    <lineage>
        <taxon>Bacteria</taxon>
        <taxon>Pseudomonadati</taxon>
        <taxon>Bacteroidota</taxon>
        <taxon>Bacteroidia</taxon>
        <taxon>Bacteroidales</taxon>
        <taxon>Dysgonomonadaceae</taxon>
        <taxon>Dysgonomonas</taxon>
        <taxon>environmental samples</taxon>
    </lineage>
</organism>
<gene>
    <name evidence="1" type="ORF">KL86DYS1_11922</name>
</gene>
<dbReference type="EMBL" id="FLUM01000001">
    <property type="protein sequence ID" value="SBV97483.1"/>
    <property type="molecule type" value="Genomic_DNA"/>
</dbReference>
<sequence>MSVISSGIRRKAKRKGIAYEFLFMKVNGRQLEEITKFIESGIIKVILDKVYPFEQTNEALEYIQRGHAEDKVIVKIKE</sequence>
<name>A0A212JDE1_9BACT</name>
<dbReference type="InterPro" id="IPR050700">
    <property type="entry name" value="YIM1/Zinc_Alcohol_DH_Fams"/>
</dbReference>
<proteinExistence type="predicted"/>
<dbReference type="Gene3D" id="3.40.50.720">
    <property type="entry name" value="NAD(P)-binding Rossmann-like Domain"/>
    <property type="match status" value="1"/>
</dbReference>
<reference evidence="1" key="1">
    <citation type="submission" date="2016-04" db="EMBL/GenBank/DDBJ databases">
        <authorList>
            <person name="Evans L.H."/>
            <person name="Alamgir A."/>
            <person name="Owens N."/>
            <person name="Weber N.D."/>
            <person name="Virtaneva K."/>
            <person name="Barbian K."/>
            <person name="Babar A."/>
            <person name="Rosenke K."/>
        </authorList>
    </citation>
    <scope>NUCLEOTIDE SEQUENCE</scope>
    <source>
        <strain evidence="1">86-1</strain>
    </source>
</reference>
<dbReference type="PANTHER" id="PTHR11695">
    <property type="entry name" value="ALCOHOL DEHYDROGENASE RELATED"/>
    <property type="match status" value="1"/>
</dbReference>
<dbReference type="PANTHER" id="PTHR11695:SF294">
    <property type="entry name" value="RETICULON-4-INTERACTING PROTEIN 1, MITOCHONDRIAL"/>
    <property type="match status" value="1"/>
</dbReference>
<dbReference type="Gene3D" id="3.90.180.10">
    <property type="entry name" value="Medium-chain alcohol dehydrogenases, catalytic domain"/>
    <property type="match status" value="1"/>
</dbReference>
<evidence type="ECO:0000313" key="1">
    <source>
        <dbReference type="EMBL" id="SBV97483.1"/>
    </source>
</evidence>
<dbReference type="AlphaFoldDB" id="A0A212JDE1"/>
<dbReference type="Pfam" id="PF13602">
    <property type="entry name" value="ADH_zinc_N_2"/>
    <property type="match status" value="1"/>
</dbReference>
<dbReference type="RefSeq" id="WP_296940274.1">
    <property type="nucleotide sequence ID" value="NZ_LT599032.1"/>
</dbReference>
<protein>
    <submittedName>
        <fullName evidence="1">Zinc-containing alcohol dehydrogenase</fullName>
    </submittedName>
</protein>
<accession>A0A212JDE1</accession>